<protein>
    <recommendedName>
        <fullName evidence="1">DUF397 domain-containing protein</fullName>
    </recommendedName>
</protein>
<reference evidence="2 3" key="1">
    <citation type="journal article" date="2017" name="Chemistry">
        <title>Isolation, Biosynthesis and Chemical Modifications of Rubterolones A-F: Rare Tropolone Alkaloids from Actinomadura sp. 5-2.</title>
        <authorList>
            <person name="Guo H."/>
            <person name="Benndorf R."/>
            <person name="Leichnitz D."/>
            <person name="Klassen J.L."/>
            <person name="Vollmers J."/>
            <person name="Gorls H."/>
            <person name="Steinacker M."/>
            <person name="Weigel C."/>
            <person name="Dahse H.M."/>
            <person name="Kaster A.K."/>
            <person name="de Beer Z.W."/>
            <person name="Poulsen M."/>
            <person name="Beemelmanns C."/>
        </authorList>
    </citation>
    <scope>NUCLEOTIDE SEQUENCE [LARGE SCALE GENOMIC DNA]</scope>
    <source>
        <strain evidence="2 3">5-2</strain>
    </source>
</reference>
<comment type="caution">
    <text evidence="2">The sequence shown here is derived from an EMBL/GenBank/DDBJ whole genome shotgun (WGS) entry which is preliminary data.</text>
</comment>
<evidence type="ECO:0000313" key="3">
    <source>
        <dbReference type="Proteomes" id="UP000242367"/>
    </source>
</evidence>
<dbReference type="Proteomes" id="UP000242367">
    <property type="component" value="Unassembled WGS sequence"/>
</dbReference>
<proteinExistence type="predicted"/>
<sequence>MTDSTRARWRKSSHSSADGGQCVEVADLFPVVGVRDSKDPEGPRLSLGRAEFAALIHALRNDTV</sequence>
<evidence type="ECO:0000313" key="2">
    <source>
        <dbReference type="EMBL" id="POM24988.1"/>
    </source>
</evidence>
<dbReference type="AlphaFoldDB" id="A0A2P4UIZ9"/>
<dbReference type="InterPro" id="IPR007278">
    <property type="entry name" value="DUF397"/>
</dbReference>
<keyword evidence="3" id="KW-1185">Reference proteome</keyword>
<dbReference type="EMBL" id="MTBP01000002">
    <property type="protein sequence ID" value="POM24988.1"/>
    <property type="molecule type" value="Genomic_DNA"/>
</dbReference>
<accession>A0A2P4UIZ9</accession>
<name>A0A2P4UIZ9_9ACTN</name>
<feature type="domain" description="DUF397" evidence="1">
    <location>
        <begin position="7"/>
        <end position="60"/>
    </location>
</feature>
<dbReference type="RefSeq" id="WP_103564045.1">
    <property type="nucleotide sequence ID" value="NZ_MTBP01000002.1"/>
</dbReference>
<evidence type="ECO:0000259" key="1">
    <source>
        <dbReference type="Pfam" id="PF04149"/>
    </source>
</evidence>
<organism evidence="2 3">
    <name type="scientific">Actinomadura rubteroloni</name>
    <dbReference type="NCBI Taxonomy" id="1926885"/>
    <lineage>
        <taxon>Bacteria</taxon>
        <taxon>Bacillati</taxon>
        <taxon>Actinomycetota</taxon>
        <taxon>Actinomycetes</taxon>
        <taxon>Streptosporangiales</taxon>
        <taxon>Thermomonosporaceae</taxon>
        <taxon>Actinomadura</taxon>
    </lineage>
</organism>
<gene>
    <name evidence="2" type="ORF">BTM25_36290</name>
</gene>
<dbReference type="Pfam" id="PF04149">
    <property type="entry name" value="DUF397"/>
    <property type="match status" value="1"/>
</dbReference>